<dbReference type="InterPro" id="IPR027417">
    <property type="entry name" value="P-loop_NTPase"/>
</dbReference>
<dbReference type="PROSITE" id="PS00211">
    <property type="entry name" value="ABC_TRANSPORTER_1"/>
    <property type="match status" value="1"/>
</dbReference>
<reference evidence="14" key="1">
    <citation type="journal article" date="2024" name="Int. J. Syst. Evol. Microbiol.">
        <title>Pectobacterium araliae sp. nov., a pathogen causing bacterial soft rot of Japanese angelica tree in Japan.</title>
        <authorList>
            <person name="Sawada H."/>
            <person name="Someya N."/>
            <person name="Morohoshi T."/>
            <person name="Ono M."/>
            <person name="Satou M."/>
        </authorList>
    </citation>
    <scope>NUCLEOTIDE SEQUENCE [LARGE SCALE GENOMIC DNA]</scope>
    <source>
        <strain evidence="14">MAFF 302110</strain>
    </source>
</reference>
<dbReference type="SUPFAM" id="SSF52540">
    <property type="entry name" value="P-loop containing nucleoside triphosphate hydrolases"/>
    <property type="match status" value="1"/>
</dbReference>
<dbReference type="SMART" id="SM00382">
    <property type="entry name" value="AAA"/>
    <property type="match status" value="1"/>
</dbReference>
<gene>
    <name evidence="13" type="ORF">PEC302110_25490</name>
</gene>
<evidence type="ECO:0000256" key="7">
    <source>
        <dbReference type="ARBA" id="ARBA00022741"/>
    </source>
</evidence>
<evidence type="ECO:0000259" key="12">
    <source>
        <dbReference type="PROSITE" id="PS50893"/>
    </source>
</evidence>
<keyword evidence="11" id="KW-0472">Membrane</keyword>
<keyword evidence="5" id="KW-0813">Transport</keyword>
<dbReference type="GO" id="GO:0005524">
    <property type="term" value="F:ATP binding"/>
    <property type="evidence" value="ECO:0007669"/>
    <property type="project" value="UniProtKB-KW"/>
</dbReference>
<keyword evidence="14" id="KW-1185">Reference proteome</keyword>
<organism evidence="13 14">
    <name type="scientific">Pectobacterium araliae</name>
    <dbReference type="NCBI Taxonomy" id="3073862"/>
    <lineage>
        <taxon>Bacteria</taxon>
        <taxon>Pseudomonadati</taxon>
        <taxon>Pseudomonadota</taxon>
        <taxon>Gammaproteobacteria</taxon>
        <taxon>Enterobacterales</taxon>
        <taxon>Pectobacteriaceae</taxon>
        <taxon>Pectobacterium</taxon>
    </lineage>
</organism>
<accession>A0AAN0KKK6</accession>
<evidence type="ECO:0000256" key="3">
    <source>
        <dbReference type="ARBA" id="ARBA00005417"/>
    </source>
</evidence>
<evidence type="ECO:0000256" key="2">
    <source>
        <dbReference type="ARBA" id="ARBA00004417"/>
    </source>
</evidence>
<comment type="function">
    <text evidence="1">Part of the ABC transporter FtsEX involved in cellular division. Important for assembly or stability of the septal ring.</text>
</comment>
<dbReference type="InterPro" id="IPR050086">
    <property type="entry name" value="MetN_ABC_transporter-like"/>
</dbReference>
<evidence type="ECO:0000313" key="14">
    <source>
        <dbReference type="Proteomes" id="UP001377830"/>
    </source>
</evidence>
<keyword evidence="7" id="KW-0547">Nucleotide-binding</keyword>
<dbReference type="InterPro" id="IPR017871">
    <property type="entry name" value="ABC_transporter-like_CS"/>
</dbReference>
<evidence type="ECO:0000256" key="9">
    <source>
        <dbReference type="ARBA" id="ARBA00022967"/>
    </source>
</evidence>
<dbReference type="GO" id="GO:0005886">
    <property type="term" value="C:plasma membrane"/>
    <property type="evidence" value="ECO:0007669"/>
    <property type="project" value="UniProtKB-SubCell"/>
</dbReference>
<evidence type="ECO:0000313" key="13">
    <source>
        <dbReference type="EMBL" id="BES85452.1"/>
    </source>
</evidence>
<comment type="similarity">
    <text evidence="3">Belongs to the ABC transporter superfamily.</text>
</comment>
<evidence type="ECO:0000256" key="11">
    <source>
        <dbReference type="ARBA" id="ARBA00023136"/>
    </source>
</evidence>
<dbReference type="Proteomes" id="UP001377830">
    <property type="component" value="Chromosome"/>
</dbReference>
<dbReference type="EMBL" id="AP028908">
    <property type="protein sequence ID" value="BES85452.1"/>
    <property type="molecule type" value="Genomic_DNA"/>
</dbReference>
<keyword evidence="8 13" id="KW-0067">ATP-binding</keyword>
<dbReference type="GO" id="GO:0006865">
    <property type="term" value="P:amino acid transport"/>
    <property type="evidence" value="ECO:0007669"/>
    <property type="project" value="UniProtKB-KW"/>
</dbReference>
<evidence type="ECO:0000256" key="4">
    <source>
        <dbReference type="ARBA" id="ARBA00020019"/>
    </source>
</evidence>
<dbReference type="Pfam" id="PF00005">
    <property type="entry name" value="ABC_tran"/>
    <property type="match status" value="1"/>
</dbReference>
<dbReference type="PANTHER" id="PTHR43166">
    <property type="entry name" value="AMINO ACID IMPORT ATP-BINDING PROTEIN"/>
    <property type="match status" value="1"/>
</dbReference>
<keyword evidence="10" id="KW-0029">Amino-acid transport</keyword>
<sequence>MISIERLGKHYPDTPRPALENVTLTVPDGAIYGILGRSGAGKSTLIRCLNLLERPTSGRILMDDQDITMLSQQALRQHRQRTGMIFQHFNLLHARNVEDNIAVPLEIAGVAKRERATRVAELLALVGLSDKARAFPSQLSGGQKQRVGIARALAARPDYLLCDEATSALDPETTTSVLALLAEINRQLGLTIVLITHELAVVKAICDHAALLEQGTVVESGSLRTLLSEPTSRLRQALLPDYGAEQDFLRRHGVTEEGHLCKVA</sequence>
<dbReference type="CDD" id="cd03258">
    <property type="entry name" value="ABC_MetN_methionine_transporter"/>
    <property type="match status" value="1"/>
</dbReference>
<dbReference type="PANTHER" id="PTHR43166:SF30">
    <property type="entry name" value="METHIONINE IMPORT ATP-BINDING PROTEIN METN"/>
    <property type="match status" value="1"/>
</dbReference>
<dbReference type="FunFam" id="3.40.50.300:FF:000056">
    <property type="entry name" value="Cell division ATP-binding protein FtsE"/>
    <property type="match status" value="1"/>
</dbReference>
<evidence type="ECO:0000256" key="10">
    <source>
        <dbReference type="ARBA" id="ARBA00022970"/>
    </source>
</evidence>
<dbReference type="AlphaFoldDB" id="A0AAN0KKK6"/>
<dbReference type="InterPro" id="IPR003439">
    <property type="entry name" value="ABC_transporter-like_ATP-bd"/>
</dbReference>
<dbReference type="InterPro" id="IPR041701">
    <property type="entry name" value="MetN_ABC"/>
</dbReference>
<evidence type="ECO:0000256" key="5">
    <source>
        <dbReference type="ARBA" id="ARBA00022448"/>
    </source>
</evidence>
<keyword evidence="9" id="KW-1278">Translocase</keyword>
<feature type="domain" description="ABC transporter" evidence="12">
    <location>
        <begin position="2"/>
        <end position="239"/>
    </location>
</feature>
<comment type="subcellular location">
    <subcellularLocation>
        <location evidence="2">Cell inner membrane</location>
        <topology evidence="2">Peripheral membrane protein</topology>
    </subcellularLocation>
</comment>
<dbReference type="RefSeq" id="WP_261848042.1">
    <property type="nucleotide sequence ID" value="NZ_AP028908.1"/>
</dbReference>
<dbReference type="InterPro" id="IPR003593">
    <property type="entry name" value="AAA+_ATPase"/>
</dbReference>
<keyword evidence="6" id="KW-1003">Cell membrane</keyword>
<dbReference type="KEGG" id="parl:PEC302110_25490"/>
<protein>
    <recommendedName>
        <fullName evidence="4">Cell division ATP-binding protein FtsE</fullName>
    </recommendedName>
</protein>
<dbReference type="GO" id="GO:0016887">
    <property type="term" value="F:ATP hydrolysis activity"/>
    <property type="evidence" value="ECO:0007669"/>
    <property type="project" value="InterPro"/>
</dbReference>
<proteinExistence type="inferred from homology"/>
<evidence type="ECO:0000256" key="1">
    <source>
        <dbReference type="ARBA" id="ARBA00002579"/>
    </source>
</evidence>
<name>A0AAN0KKK6_9GAMM</name>
<evidence type="ECO:0000256" key="8">
    <source>
        <dbReference type="ARBA" id="ARBA00022840"/>
    </source>
</evidence>
<dbReference type="Gene3D" id="3.40.50.300">
    <property type="entry name" value="P-loop containing nucleotide triphosphate hydrolases"/>
    <property type="match status" value="1"/>
</dbReference>
<dbReference type="PROSITE" id="PS50893">
    <property type="entry name" value="ABC_TRANSPORTER_2"/>
    <property type="match status" value="1"/>
</dbReference>
<evidence type="ECO:0000256" key="6">
    <source>
        <dbReference type="ARBA" id="ARBA00022475"/>
    </source>
</evidence>